<keyword evidence="2" id="KW-1185">Reference proteome</keyword>
<dbReference type="RefSeq" id="XP_007830472.1">
    <property type="nucleotide sequence ID" value="XM_007832281.1"/>
</dbReference>
<organism evidence="1 2">
    <name type="scientific">Pestalotiopsis fici (strain W106-1 / CGMCC3.15140)</name>
    <dbReference type="NCBI Taxonomy" id="1229662"/>
    <lineage>
        <taxon>Eukaryota</taxon>
        <taxon>Fungi</taxon>
        <taxon>Dikarya</taxon>
        <taxon>Ascomycota</taxon>
        <taxon>Pezizomycotina</taxon>
        <taxon>Sordariomycetes</taxon>
        <taxon>Xylariomycetidae</taxon>
        <taxon>Amphisphaeriales</taxon>
        <taxon>Sporocadaceae</taxon>
        <taxon>Pestalotiopsis</taxon>
    </lineage>
</organism>
<protein>
    <submittedName>
        <fullName evidence="1">Uncharacterized protein</fullName>
    </submittedName>
</protein>
<dbReference type="Proteomes" id="UP000030651">
    <property type="component" value="Unassembled WGS sequence"/>
</dbReference>
<dbReference type="HOGENOM" id="CLU_794781_0_0_1"/>
<dbReference type="AlphaFoldDB" id="W3XI30"/>
<sequence>MNHNEEPFHFDQAMGPFANDNHSVAVGPSLAFNEFASMTNTFPPFGPVPVLCAGGCGIAIQLATSPWCDACLPPTPCTRIGCSNTVSLLQDGVDVDVCLECRGLKLCAGQGCATVLSAQESGDLCASCGYIAPCAARGCESMVPAGRDWPFCDLCTKACATDGCPGDAAMGLFCVDCEPNAYAQLQAYVQQEQQQLTYGEYNANIMMEDETPLFETGLDIFIDSPSLILTEETFDSPLEHEFLSNTQDIGFTGIAHPQLSMCDETMFPPVEYQVSTGSEERVVPLDLLISPFSPPETDLAALSSQCVRCRSAFIGEVGRSYCAQCNSEALVVAGEEDITDPIPFMPHDA</sequence>
<evidence type="ECO:0000313" key="2">
    <source>
        <dbReference type="Proteomes" id="UP000030651"/>
    </source>
</evidence>
<gene>
    <name evidence="1" type="ORF">PFICI_03700</name>
</gene>
<dbReference type="EMBL" id="KI912110">
    <property type="protein sequence ID" value="ETS85675.1"/>
    <property type="molecule type" value="Genomic_DNA"/>
</dbReference>
<proteinExistence type="predicted"/>
<evidence type="ECO:0000313" key="1">
    <source>
        <dbReference type="EMBL" id="ETS85675.1"/>
    </source>
</evidence>
<accession>W3XI30</accession>
<dbReference type="InParanoid" id="W3XI30"/>
<reference evidence="2" key="1">
    <citation type="journal article" date="2015" name="BMC Genomics">
        <title>Genomic and transcriptomic analysis of the endophytic fungus Pestalotiopsis fici reveals its lifestyle and high potential for synthesis of natural products.</title>
        <authorList>
            <person name="Wang X."/>
            <person name="Zhang X."/>
            <person name="Liu L."/>
            <person name="Xiang M."/>
            <person name="Wang W."/>
            <person name="Sun X."/>
            <person name="Che Y."/>
            <person name="Guo L."/>
            <person name="Liu G."/>
            <person name="Guo L."/>
            <person name="Wang C."/>
            <person name="Yin W.B."/>
            <person name="Stadler M."/>
            <person name="Zhang X."/>
            <person name="Liu X."/>
        </authorList>
    </citation>
    <scope>NUCLEOTIDE SEQUENCE [LARGE SCALE GENOMIC DNA]</scope>
    <source>
        <strain evidence="2">W106-1 / CGMCC3.15140</strain>
    </source>
</reference>
<name>W3XI30_PESFW</name>
<dbReference type="GeneID" id="19268713"/>
<dbReference type="KEGG" id="pfy:PFICI_03700"/>